<dbReference type="SMART" id="SM01179">
    <property type="entry name" value="DUF862"/>
    <property type="match status" value="1"/>
</dbReference>
<dbReference type="InterPro" id="IPR042266">
    <property type="entry name" value="PPPDE_sf"/>
</dbReference>
<feature type="domain" description="PPPDE" evidence="5">
    <location>
        <begin position="28"/>
        <end position="146"/>
    </location>
</feature>
<feature type="region of interest" description="Disordered" evidence="4">
    <location>
        <begin position="1"/>
        <end position="25"/>
    </location>
</feature>
<dbReference type="Proteomes" id="UP001189429">
    <property type="component" value="Unassembled WGS sequence"/>
</dbReference>
<comment type="caution">
    <text evidence="6">The sequence shown here is derived from an EMBL/GenBank/DDBJ whole genome shotgun (WGS) entry which is preliminary data.</text>
</comment>
<sequence>MGGQASSEGAPGAGGDAGAAPARPEGKNKVQLAVSVLGGVPGATAYHSSVVVNGEEFFFSDGGVSSSSGLASHKNPQNPDSVPQVFDMGMSVYTGSQVRSTLDRHFQAGTYDLLRKNCNSFSDVALFYLLHTRLDPKYRALEQLGQRAGGMFESLSGGQYKANPKAADFDIEKLIKDIDPDKIWATPGQATGGSAVDSVEAMRAARLARLGGGGAPAPA</sequence>
<accession>A0ABN9RGW7</accession>
<reference evidence="6" key="1">
    <citation type="submission" date="2023-10" db="EMBL/GenBank/DDBJ databases">
        <authorList>
            <person name="Chen Y."/>
            <person name="Shah S."/>
            <person name="Dougan E. K."/>
            <person name="Thang M."/>
            <person name="Chan C."/>
        </authorList>
    </citation>
    <scope>NUCLEOTIDE SEQUENCE [LARGE SCALE GENOMIC DNA]</scope>
</reference>
<evidence type="ECO:0000259" key="5">
    <source>
        <dbReference type="PROSITE" id="PS51858"/>
    </source>
</evidence>
<dbReference type="Gene3D" id="3.90.1720.30">
    <property type="entry name" value="PPPDE domains"/>
    <property type="match status" value="1"/>
</dbReference>
<gene>
    <name evidence="6" type="ORF">PCOR1329_LOCUS19733</name>
</gene>
<name>A0ABN9RGW7_9DINO</name>
<protein>
    <recommendedName>
        <fullName evidence="5">PPPDE domain-containing protein</fullName>
    </recommendedName>
</protein>
<proteinExistence type="inferred from homology"/>
<evidence type="ECO:0000256" key="4">
    <source>
        <dbReference type="SAM" id="MobiDB-lite"/>
    </source>
</evidence>
<evidence type="ECO:0000313" key="6">
    <source>
        <dbReference type="EMBL" id="CAK0817004.1"/>
    </source>
</evidence>
<dbReference type="PANTHER" id="PTHR12378">
    <property type="entry name" value="DESUMOYLATING ISOPEPTIDASE"/>
    <property type="match status" value="1"/>
</dbReference>
<feature type="compositionally biased region" description="Low complexity" evidence="4">
    <location>
        <begin position="1"/>
        <end position="10"/>
    </location>
</feature>
<keyword evidence="3" id="KW-0378">Hydrolase</keyword>
<dbReference type="InterPro" id="IPR008580">
    <property type="entry name" value="PPPDE_dom"/>
</dbReference>
<evidence type="ECO:0000313" key="7">
    <source>
        <dbReference type="Proteomes" id="UP001189429"/>
    </source>
</evidence>
<dbReference type="Pfam" id="PF05903">
    <property type="entry name" value="Peptidase_C97"/>
    <property type="match status" value="1"/>
</dbReference>
<evidence type="ECO:0000256" key="2">
    <source>
        <dbReference type="ARBA" id="ARBA00022670"/>
    </source>
</evidence>
<keyword evidence="2" id="KW-0645">Protease</keyword>
<feature type="non-terminal residue" evidence="6">
    <location>
        <position position="219"/>
    </location>
</feature>
<dbReference type="PROSITE" id="PS51858">
    <property type="entry name" value="PPPDE"/>
    <property type="match status" value="1"/>
</dbReference>
<dbReference type="EMBL" id="CAUYUJ010006332">
    <property type="protein sequence ID" value="CAK0817004.1"/>
    <property type="molecule type" value="Genomic_DNA"/>
</dbReference>
<evidence type="ECO:0000256" key="1">
    <source>
        <dbReference type="ARBA" id="ARBA00008140"/>
    </source>
</evidence>
<keyword evidence="7" id="KW-1185">Reference proteome</keyword>
<evidence type="ECO:0000256" key="3">
    <source>
        <dbReference type="ARBA" id="ARBA00022801"/>
    </source>
</evidence>
<comment type="similarity">
    <text evidence="1">Belongs to the DeSI family.</text>
</comment>
<organism evidence="6 7">
    <name type="scientific">Prorocentrum cordatum</name>
    <dbReference type="NCBI Taxonomy" id="2364126"/>
    <lineage>
        <taxon>Eukaryota</taxon>
        <taxon>Sar</taxon>
        <taxon>Alveolata</taxon>
        <taxon>Dinophyceae</taxon>
        <taxon>Prorocentrales</taxon>
        <taxon>Prorocentraceae</taxon>
        <taxon>Prorocentrum</taxon>
    </lineage>
</organism>